<organism evidence="8 9">
    <name type="scientific">Kushneria pakistanensis</name>
    <dbReference type="NCBI Taxonomy" id="1508770"/>
    <lineage>
        <taxon>Bacteria</taxon>
        <taxon>Pseudomonadati</taxon>
        <taxon>Pseudomonadota</taxon>
        <taxon>Gammaproteobacteria</taxon>
        <taxon>Oceanospirillales</taxon>
        <taxon>Halomonadaceae</taxon>
        <taxon>Kushneria</taxon>
    </lineage>
</organism>
<dbReference type="Proteomes" id="UP000604243">
    <property type="component" value="Unassembled WGS sequence"/>
</dbReference>
<evidence type="ECO:0000256" key="3">
    <source>
        <dbReference type="ARBA" id="ARBA00022729"/>
    </source>
</evidence>
<dbReference type="RefSeq" id="WP_189516474.1">
    <property type="nucleotide sequence ID" value="NZ_BMZM01000002.1"/>
</dbReference>
<proteinExistence type="inferred from homology"/>
<evidence type="ECO:0000313" key="8">
    <source>
        <dbReference type="EMBL" id="GHC22851.1"/>
    </source>
</evidence>
<evidence type="ECO:0000256" key="1">
    <source>
        <dbReference type="ARBA" id="ARBA00007277"/>
    </source>
</evidence>
<dbReference type="EC" id="3.1.4.46" evidence="2"/>
<evidence type="ECO:0000256" key="5">
    <source>
        <dbReference type="ARBA" id="ARBA00022801"/>
    </source>
</evidence>
<dbReference type="Gene3D" id="3.20.20.190">
    <property type="entry name" value="Phosphatidylinositol (PI) phosphodiesterase"/>
    <property type="match status" value="1"/>
</dbReference>
<dbReference type="EMBL" id="BMZM01000002">
    <property type="protein sequence ID" value="GHC22851.1"/>
    <property type="molecule type" value="Genomic_DNA"/>
</dbReference>
<dbReference type="SUPFAM" id="SSF51695">
    <property type="entry name" value="PLC-like phosphodiesterases"/>
    <property type="match status" value="1"/>
</dbReference>
<accession>A0ABQ3FG93</accession>
<keyword evidence="9" id="KW-1185">Reference proteome</keyword>
<sequence length="679" mass="73711">MPLFDRPFLTTSPRDAFDIDMARLADFSADDFDLVAHRGASGYRPEHTLEAYRVAIEQGADTIEPDLVPTKDGVLVARHENLLNDTTDVAEHPEFAERYTTKSIDGRDYSGWFTEDFTLAELKTMGARERIPEIRGDNIAYNDKFEIATLEEMIALVREVEAETGREIAIMPELKHPTYFAKEGTLLSGEPINIDTSQRLIDTLVAADFTDPDRVAIQSFEVENLMRLDKSIMPEAGVDLPLVQLIGGGGTPWDIQYNLNRDNDGANRCAYKDLDIRVTAETTYSDLWTPEGAMAVAGYADILGPSKSVILPTRELSVPVDGDGNGQAQVSQVATGVQSALVANAHAAGLEVVPYTLRNEESFQALHPDGTLRTPVEEYVGLISTGIDGVFTDFPANGRQIIDQLDAGAGVIAHDRSDIALRELLVLDSSELNASHGTPGLDVALYSGDGTLTLPFNVENARLRGTDDTTVVGHVGNNIIAGNAGDNVIYSGGGQNMIDGGYGHDVLVLPGTAYDYSMDIVGSRAVITDRSGDQTQAINIQEVAFTDSDVRWGLFATGQAEYSGVSRAFLGHGPDADTQSIIATISRRGIELEDLGGGLEYTTTFRERSDALDDSEFVQTLYINVLGQAPDDESLAFWTEKLEDEEISRAELAWDIGTSDDYAQVVALVDPGQEWWAAA</sequence>
<dbReference type="PROSITE" id="PS51704">
    <property type="entry name" value="GP_PDE"/>
    <property type="match status" value="1"/>
</dbReference>
<name>A0ABQ3FG93_9GAMM</name>
<keyword evidence="4" id="KW-0319">Glycerol metabolism</keyword>
<dbReference type="PANTHER" id="PTHR43620">
    <property type="entry name" value="GLYCEROPHOSPHORYL DIESTER PHOSPHODIESTERASE"/>
    <property type="match status" value="1"/>
</dbReference>
<evidence type="ECO:0000256" key="2">
    <source>
        <dbReference type="ARBA" id="ARBA00012247"/>
    </source>
</evidence>
<evidence type="ECO:0000313" key="9">
    <source>
        <dbReference type="Proteomes" id="UP000604243"/>
    </source>
</evidence>
<feature type="domain" description="GP-PDE" evidence="7">
    <location>
        <begin position="32"/>
        <end position="402"/>
    </location>
</feature>
<keyword evidence="5" id="KW-0378">Hydrolase</keyword>
<evidence type="ECO:0000256" key="6">
    <source>
        <dbReference type="ARBA" id="ARBA00047512"/>
    </source>
</evidence>
<reference evidence="9" key="1">
    <citation type="journal article" date="2019" name="Int. J. Syst. Evol. Microbiol.">
        <title>The Global Catalogue of Microorganisms (GCM) 10K type strain sequencing project: providing services to taxonomists for standard genome sequencing and annotation.</title>
        <authorList>
            <consortium name="The Broad Institute Genomics Platform"/>
            <consortium name="The Broad Institute Genome Sequencing Center for Infectious Disease"/>
            <person name="Wu L."/>
            <person name="Ma J."/>
        </authorList>
    </citation>
    <scope>NUCLEOTIDE SEQUENCE [LARGE SCALE GENOMIC DNA]</scope>
    <source>
        <strain evidence="9">KCTC 42082</strain>
    </source>
</reference>
<dbReference type="Gene3D" id="2.150.10.10">
    <property type="entry name" value="Serralysin-like metalloprotease, C-terminal"/>
    <property type="match status" value="1"/>
</dbReference>
<evidence type="ECO:0000259" key="7">
    <source>
        <dbReference type="PROSITE" id="PS51704"/>
    </source>
</evidence>
<dbReference type="InterPro" id="IPR025282">
    <property type="entry name" value="DUF4214"/>
</dbReference>
<gene>
    <name evidence="8" type="ORF">GCM10010082_13730</name>
</gene>
<comment type="catalytic activity">
    <reaction evidence="6">
        <text>a sn-glycero-3-phosphodiester + H2O = an alcohol + sn-glycerol 3-phosphate + H(+)</text>
        <dbReference type="Rhea" id="RHEA:12969"/>
        <dbReference type="ChEBI" id="CHEBI:15377"/>
        <dbReference type="ChEBI" id="CHEBI:15378"/>
        <dbReference type="ChEBI" id="CHEBI:30879"/>
        <dbReference type="ChEBI" id="CHEBI:57597"/>
        <dbReference type="ChEBI" id="CHEBI:83408"/>
        <dbReference type="EC" id="3.1.4.46"/>
    </reaction>
</comment>
<comment type="similarity">
    <text evidence="1">Belongs to the glycerophosphoryl diester phosphodiesterase family.</text>
</comment>
<dbReference type="InterPro" id="IPR030395">
    <property type="entry name" value="GP_PDE_dom"/>
</dbReference>
<protein>
    <recommendedName>
        <fullName evidence="2">glycerophosphodiester phosphodiesterase</fullName>
        <ecNumber evidence="2">3.1.4.46</ecNumber>
    </recommendedName>
</protein>
<dbReference type="InterPro" id="IPR017946">
    <property type="entry name" value="PLC-like_Pdiesterase_TIM-brl"/>
</dbReference>
<dbReference type="SUPFAM" id="SSF51120">
    <property type="entry name" value="beta-Roll"/>
    <property type="match status" value="1"/>
</dbReference>
<dbReference type="InterPro" id="IPR011049">
    <property type="entry name" value="Serralysin-like_metalloprot_C"/>
</dbReference>
<dbReference type="PANTHER" id="PTHR43620:SF7">
    <property type="entry name" value="GLYCEROPHOSPHODIESTER PHOSPHODIESTERASE GDPD5-RELATED"/>
    <property type="match status" value="1"/>
</dbReference>
<dbReference type="Pfam" id="PF03009">
    <property type="entry name" value="GDPD"/>
    <property type="match status" value="2"/>
</dbReference>
<comment type="caution">
    <text evidence="8">The sequence shown here is derived from an EMBL/GenBank/DDBJ whole genome shotgun (WGS) entry which is preliminary data.</text>
</comment>
<evidence type="ECO:0000256" key="4">
    <source>
        <dbReference type="ARBA" id="ARBA00022798"/>
    </source>
</evidence>
<dbReference type="Pfam" id="PF13946">
    <property type="entry name" value="DUF4214"/>
    <property type="match status" value="1"/>
</dbReference>
<keyword evidence="3" id="KW-0732">Signal</keyword>